<dbReference type="Gene3D" id="2.40.260.10">
    <property type="entry name" value="Sortase"/>
    <property type="match status" value="1"/>
</dbReference>
<evidence type="ECO:0000313" key="3">
    <source>
        <dbReference type="EMBL" id="MFD0705507.1"/>
    </source>
</evidence>
<dbReference type="SUPFAM" id="SSF63817">
    <property type="entry name" value="Sortase"/>
    <property type="match status" value="1"/>
</dbReference>
<evidence type="ECO:0000256" key="2">
    <source>
        <dbReference type="SAM" id="Phobius"/>
    </source>
</evidence>
<keyword evidence="2" id="KW-1133">Transmembrane helix</keyword>
<name>A0ABW2Y5H7_9BIFI</name>
<dbReference type="InterPro" id="IPR023365">
    <property type="entry name" value="Sortase_dom-sf"/>
</dbReference>
<protein>
    <submittedName>
        <fullName evidence="3">Class C sortase</fullName>
    </submittedName>
</protein>
<evidence type="ECO:0000256" key="1">
    <source>
        <dbReference type="ARBA" id="ARBA00022801"/>
    </source>
</evidence>
<keyword evidence="2" id="KW-0812">Transmembrane</keyword>
<gene>
    <name evidence="3" type="ORF">ACFQY8_07105</name>
</gene>
<dbReference type="InterPro" id="IPR005754">
    <property type="entry name" value="Sortase"/>
</dbReference>
<dbReference type="CDD" id="cd05827">
    <property type="entry name" value="Sortase_C"/>
    <property type="match status" value="1"/>
</dbReference>
<dbReference type="Pfam" id="PF04203">
    <property type="entry name" value="Sortase"/>
    <property type="match status" value="1"/>
</dbReference>
<organism evidence="3 4">
    <name type="scientific">Alloscardovia venturai</name>
    <dbReference type="NCBI Taxonomy" id="1769421"/>
    <lineage>
        <taxon>Bacteria</taxon>
        <taxon>Bacillati</taxon>
        <taxon>Actinomycetota</taxon>
        <taxon>Actinomycetes</taxon>
        <taxon>Bifidobacteriales</taxon>
        <taxon>Bifidobacteriaceae</taxon>
        <taxon>Alloscardovia</taxon>
    </lineage>
</organism>
<keyword evidence="4" id="KW-1185">Reference proteome</keyword>
<feature type="transmembrane region" description="Helical" evidence="2">
    <location>
        <begin position="251"/>
        <end position="269"/>
    </location>
</feature>
<dbReference type="EMBL" id="JBHTHQ010000022">
    <property type="protein sequence ID" value="MFD0705507.1"/>
    <property type="molecule type" value="Genomic_DNA"/>
</dbReference>
<dbReference type="Proteomes" id="UP001597036">
    <property type="component" value="Unassembled WGS sequence"/>
</dbReference>
<evidence type="ECO:0000313" key="4">
    <source>
        <dbReference type="Proteomes" id="UP001597036"/>
    </source>
</evidence>
<keyword evidence="1" id="KW-0378">Hydrolase</keyword>
<dbReference type="NCBIfam" id="TIGR01076">
    <property type="entry name" value="sortase_fam"/>
    <property type="match status" value="1"/>
</dbReference>
<accession>A0ABW2Y5H7</accession>
<keyword evidence="2" id="KW-0472">Membrane</keyword>
<dbReference type="NCBIfam" id="NF033745">
    <property type="entry name" value="class_C_sortase"/>
    <property type="match status" value="1"/>
</dbReference>
<feature type="transmembrane region" description="Helical" evidence="2">
    <location>
        <begin position="12"/>
        <end position="35"/>
    </location>
</feature>
<reference evidence="4" key="1">
    <citation type="journal article" date="2019" name="Int. J. Syst. Evol. Microbiol.">
        <title>The Global Catalogue of Microorganisms (GCM) 10K type strain sequencing project: providing services to taxonomists for standard genome sequencing and annotation.</title>
        <authorList>
            <consortium name="The Broad Institute Genomics Platform"/>
            <consortium name="The Broad Institute Genome Sequencing Center for Infectious Disease"/>
            <person name="Wu L."/>
            <person name="Ma J."/>
        </authorList>
    </citation>
    <scope>NUCLEOTIDE SEQUENCE [LARGE SCALE GENOMIC DNA]</scope>
    <source>
        <strain evidence="4">CCM 8604</strain>
    </source>
</reference>
<comment type="caution">
    <text evidence="3">The sequence shown here is derived from an EMBL/GenBank/DDBJ whole genome shotgun (WGS) entry which is preliminary data.</text>
</comment>
<dbReference type="RefSeq" id="WP_377939222.1">
    <property type="nucleotide sequence ID" value="NZ_JBHTHQ010000022.1"/>
</dbReference>
<sequence length="287" mass="32008">MAKRKKGIKRSIIAIIVFIVGLSIFLYPTVSNLYYELGTQREISNYDTAVKSVSQEEIAKKLKLAKAYNSTIDASKLVEPFTPSQKRQGVAEYARMLEVKEKIGYVEIPRIQQSLPIYAGTSDEVLSKGVGHMEGTSLPVGGKSTHAVLAGHRGLPTKKIFTDLDKVKKGDVFFIHVLDKVLAYKVNSIKVIEPSDFKPILVQPSKDLVSLLTCTPLGINSHRLLVTGYRIPYTPDANLKLNDIYSLKRKYLIACVVSGAIILALICVIHRQRVKLHRSNQVEFEKN</sequence>
<proteinExistence type="predicted"/>
<dbReference type="InterPro" id="IPR042002">
    <property type="entry name" value="Sortase_C"/>
</dbReference>